<keyword evidence="1" id="KW-0812">Transmembrane</keyword>
<comment type="caution">
    <text evidence="2">The sequence shown here is derived from an EMBL/GenBank/DDBJ whole genome shotgun (WGS) entry which is preliminary data.</text>
</comment>
<accession>A0ABR2UZ81</accession>
<feature type="transmembrane region" description="Helical" evidence="1">
    <location>
        <begin position="71"/>
        <end position="89"/>
    </location>
</feature>
<keyword evidence="1" id="KW-0472">Membrane</keyword>
<feature type="transmembrane region" description="Helical" evidence="1">
    <location>
        <begin position="30"/>
        <end position="56"/>
    </location>
</feature>
<reference evidence="2 3" key="1">
    <citation type="journal article" date="2024" name="J. Plant Pathol.">
        <title>Sequence and assembly of the genome of Seiridium unicorne, isolate CBS 538.82, causal agent of cypress canker disease.</title>
        <authorList>
            <person name="Scali E."/>
            <person name="Rocca G.D."/>
            <person name="Danti R."/>
            <person name="Garbelotto M."/>
            <person name="Barberini S."/>
            <person name="Baroncelli R."/>
            <person name="Emiliani G."/>
        </authorList>
    </citation>
    <scope>NUCLEOTIDE SEQUENCE [LARGE SCALE GENOMIC DNA]</scope>
    <source>
        <strain evidence="2 3">BM-138-508</strain>
    </source>
</reference>
<name>A0ABR2UZ81_9PEZI</name>
<gene>
    <name evidence="2" type="ORF">SUNI508_07286</name>
</gene>
<sequence>MSKYVAMLNRSQGNIPLFTRLEPVFLERDGVLLCVLVQLVAMYLVGALASFVIPLLSPRVNSLPERRQKQLAVAIPVILLKATVMWLITDTLHASPGFWHAYSAPTTSPPLDYRFQTLYFVAISYVFEILQRPSSAELVAHHLYLQALPFYYWFWLRHQSPAHADLAMRFFELMVLLGPGATDIASDVTFLLYYCAPRSRTGLTLTRCMSSVATAMRAVQWIVLIGYGYTKYTEATNLLSSIEQCTFVLSVILWVWTEVDEILKIKGMVGKFSNSLEKKDV</sequence>
<protein>
    <submittedName>
        <fullName evidence="2">TLC domain-containing protein</fullName>
    </submittedName>
</protein>
<keyword evidence="3" id="KW-1185">Reference proteome</keyword>
<evidence type="ECO:0000256" key="1">
    <source>
        <dbReference type="SAM" id="Phobius"/>
    </source>
</evidence>
<organism evidence="2 3">
    <name type="scientific">Seiridium unicorne</name>
    <dbReference type="NCBI Taxonomy" id="138068"/>
    <lineage>
        <taxon>Eukaryota</taxon>
        <taxon>Fungi</taxon>
        <taxon>Dikarya</taxon>
        <taxon>Ascomycota</taxon>
        <taxon>Pezizomycotina</taxon>
        <taxon>Sordariomycetes</taxon>
        <taxon>Xylariomycetidae</taxon>
        <taxon>Amphisphaeriales</taxon>
        <taxon>Sporocadaceae</taxon>
        <taxon>Seiridium</taxon>
    </lineage>
</organism>
<evidence type="ECO:0000313" key="2">
    <source>
        <dbReference type="EMBL" id="KAK9419550.1"/>
    </source>
</evidence>
<evidence type="ECO:0000313" key="3">
    <source>
        <dbReference type="Proteomes" id="UP001408356"/>
    </source>
</evidence>
<dbReference type="Proteomes" id="UP001408356">
    <property type="component" value="Unassembled WGS sequence"/>
</dbReference>
<dbReference type="EMBL" id="JARVKF010000310">
    <property type="protein sequence ID" value="KAK9419550.1"/>
    <property type="molecule type" value="Genomic_DNA"/>
</dbReference>
<keyword evidence="1" id="KW-1133">Transmembrane helix</keyword>
<proteinExistence type="predicted"/>